<proteinExistence type="predicted"/>
<dbReference type="GeneID" id="25257210"/>
<feature type="non-terminal residue" evidence="1">
    <location>
        <position position="34"/>
    </location>
</feature>
<accession>U6KX73</accession>
<sequence>MVGRHFDAKNKIVSKLTRCSIDALKQHFRDELSK</sequence>
<reference evidence="1" key="2">
    <citation type="submission" date="2013-10" db="EMBL/GenBank/DDBJ databases">
        <authorList>
            <person name="Aslett M."/>
        </authorList>
    </citation>
    <scope>NUCLEOTIDE SEQUENCE [LARGE SCALE GENOMIC DNA]</scope>
    <source>
        <strain evidence="1">Houghton</strain>
    </source>
</reference>
<name>U6KX73_EIMTE</name>
<evidence type="ECO:0000313" key="1">
    <source>
        <dbReference type="EMBL" id="CDJ40095.1"/>
    </source>
</evidence>
<dbReference type="Gene3D" id="2.40.30.10">
    <property type="entry name" value="Translation factors"/>
    <property type="match status" value="1"/>
</dbReference>
<dbReference type="Proteomes" id="UP000030747">
    <property type="component" value="Unassembled WGS sequence"/>
</dbReference>
<dbReference type="EMBL" id="HG674915">
    <property type="protein sequence ID" value="CDJ40095.1"/>
    <property type="molecule type" value="Genomic_DNA"/>
</dbReference>
<dbReference type="RefSeq" id="XP_013230848.1">
    <property type="nucleotide sequence ID" value="XM_013375394.1"/>
</dbReference>
<dbReference type="AlphaFoldDB" id="U6KX73"/>
<dbReference type="OrthoDB" id="4928at2759"/>
<keyword evidence="2" id="KW-1185">Reference proteome</keyword>
<organism evidence="1 2">
    <name type="scientific">Eimeria tenella</name>
    <name type="common">Coccidian parasite</name>
    <dbReference type="NCBI Taxonomy" id="5802"/>
    <lineage>
        <taxon>Eukaryota</taxon>
        <taxon>Sar</taxon>
        <taxon>Alveolata</taxon>
        <taxon>Apicomplexa</taxon>
        <taxon>Conoidasida</taxon>
        <taxon>Coccidia</taxon>
        <taxon>Eucoccidiorida</taxon>
        <taxon>Eimeriorina</taxon>
        <taxon>Eimeriidae</taxon>
        <taxon>Eimeria</taxon>
    </lineage>
</organism>
<reference evidence="1" key="1">
    <citation type="submission" date="2013-10" db="EMBL/GenBank/DDBJ databases">
        <title>Genomic analysis of the causative agents of coccidiosis in chickens.</title>
        <authorList>
            <person name="Reid A.J."/>
            <person name="Blake D."/>
            <person name="Billington K."/>
            <person name="Browne H."/>
            <person name="Dunn M."/>
            <person name="Hung S."/>
            <person name="Kawahara F."/>
            <person name="Miranda-Saavedra D."/>
            <person name="Mourier T."/>
            <person name="Nagra H."/>
            <person name="Otto T.D."/>
            <person name="Rawlings N."/>
            <person name="Sanchez A."/>
            <person name="Sanders M."/>
            <person name="Subramaniam C."/>
            <person name="Tay Y."/>
            <person name="Dear P."/>
            <person name="Doerig C."/>
            <person name="Gruber A."/>
            <person name="Parkinson J."/>
            <person name="Shirley M."/>
            <person name="Wan K.L."/>
            <person name="Berriman M."/>
            <person name="Tomley F."/>
            <person name="Pain A."/>
        </authorList>
    </citation>
    <scope>NUCLEOTIDE SEQUENCE [LARGE SCALE GENOMIC DNA]</scope>
    <source>
        <strain evidence="1">Houghton</strain>
    </source>
</reference>
<evidence type="ECO:0000313" key="2">
    <source>
        <dbReference type="Proteomes" id="UP000030747"/>
    </source>
</evidence>
<gene>
    <name evidence="1" type="ORF">ETH_00040850</name>
</gene>
<protein>
    <submittedName>
        <fullName evidence="1">Uncharacterized protein</fullName>
    </submittedName>
</protein>